<feature type="binding site" description="axial binding residue" evidence="13">
    <location>
        <position position="533"/>
    </location>
    <ligand>
        <name>heme</name>
        <dbReference type="ChEBI" id="CHEBI:30413"/>
    </ligand>
    <ligandPart>
        <name>Fe</name>
        <dbReference type="ChEBI" id="CHEBI:18248"/>
    </ligandPart>
</feature>
<evidence type="ECO:0000256" key="11">
    <source>
        <dbReference type="ARBA" id="ARBA00023033"/>
    </source>
</evidence>
<dbReference type="GO" id="GO:0005506">
    <property type="term" value="F:iron ion binding"/>
    <property type="evidence" value="ECO:0007669"/>
    <property type="project" value="InterPro"/>
</dbReference>
<keyword evidence="12 15" id="KW-0472">Membrane</keyword>
<evidence type="ECO:0000256" key="7">
    <source>
        <dbReference type="ARBA" id="ARBA00022824"/>
    </source>
</evidence>
<comment type="similarity">
    <text evidence="4 14">Belongs to the cytochrome P450 family.</text>
</comment>
<dbReference type="Gene3D" id="1.10.630.10">
    <property type="entry name" value="Cytochrome P450"/>
    <property type="match status" value="1"/>
</dbReference>
<proteinExistence type="inferred from homology"/>
<dbReference type="InterPro" id="IPR050196">
    <property type="entry name" value="Cytochrome_P450_Monoox"/>
</dbReference>
<dbReference type="EMBL" id="HBUF01380997">
    <property type="protein sequence ID" value="CAG6730233.1"/>
    <property type="molecule type" value="Transcribed_RNA"/>
</dbReference>
<dbReference type="PRINTS" id="PR00463">
    <property type="entry name" value="EP450I"/>
</dbReference>
<evidence type="ECO:0000256" key="6">
    <source>
        <dbReference type="ARBA" id="ARBA00022723"/>
    </source>
</evidence>
<dbReference type="GO" id="GO:0004497">
    <property type="term" value="F:monooxygenase activity"/>
    <property type="evidence" value="ECO:0007669"/>
    <property type="project" value="UniProtKB-KW"/>
</dbReference>
<reference evidence="16" key="1">
    <citation type="submission" date="2021-05" db="EMBL/GenBank/DDBJ databases">
        <authorList>
            <person name="Alioto T."/>
            <person name="Alioto T."/>
            <person name="Gomez Garrido J."/>
        </authorList>
    </citation>
    <scope>NUCLEOTIDE SEQUENCE</scope>
</reference>
<dbReference type="PANTHER" id="PTHR24291:SF189">
    <property type="entry name" value="CYTOCHROME P450 4C3-RELATED"/>
    <property type="match status" value="1"/>
</dbReference>
<dbReference type="GO" id="GO:0005789">
    <property type="term" value="C:endoplasmic reticulum membrane"/>
    <property type="evidence" value="ECO:0007669"/>
    <property type="project" value="UniProtKB-SubCell"/>
</dbReference>
<dbReference type="InterPro" id="IPR036396">
    <property type="entry name" value="Cyt_P450_sf"/>
</dbReference>
<keyword evidence="6 13" id="KW-0479">Metal-binding</keyword>
<dbReference type="Pfam" id="PF00067">
    <property type="entry name" value="p450"/>
    <property type="match status" value="1"/>
</dbReference>
<keyword evidence="7" id="KW-0256">Endoplasmic reticulum</keyword>
<comment type="subcellular location">
    <subcellularLocation>
        <location evidence="3">Endoplasmic reticulum membrane</location>
        <topology evidence="3">Peripheral membrane protein</topology>
    </subcellularLocation>
    <subcellularLocation>
        <location evidence="2">Microsome membrane</location>
        <topology evidence="2">Peripheral membrane protein</topology>
    </subcellularLocation>
</comment>
<dbReference type="InterPro" id="IPR017972">
    <property type="entry name" value="Cyt_P450_CS"/>
</dbReference>
<keyword evidence="10 13" id="KW-0408">Iron</keyword>
<feature type="transmembrane region" description="Helical" evidence="15">
    <location>
        <begin position="266"/>
        <end position="288"/>
    </location>
</feature>
<keyword evidence="11 14" id="KW-0503">Monooxygenase</keyword>
<sequence length="590" mass="68497">MLSCHQRRTVLQWLWKVENKIVLKSFISSLVFIRRYSPILALNKMFLFGLILIYSLSALCIVVLYVWKHRRYYYLGFKLPGQTMSSLAFLFDAKFLGTLETFPQNMRKYWDSQRYKYLSIFKFWYGWKLIVIFVDPDIIQKIFGKHLQKDDVIYRMAKTFTNGPSLFHENWIAKWKSHRKIISLASFTPSALKSYVNIFHEEANILADNLGLQAVNGQPVEANYMLGLSSFSMIVRTMAGVDLKIQQNFQRERFTFITMVEEYTRFLFMFPIIKPWLWIPAVFALFGYKKQEIYARKQTRELGDKIIAKVKAKVIQENANQDKNVIREGISAGKSDSNSENTFEDDPEISTDTALKKTFIEAIVRGQMDPTVPRQNLLNHDELVSELITIIFAGMDTTKVANNVILILLALHPKIQQEVYDEIQAVMGTDPSIAPTYDQLQELHLLTRVIKESLRLFPSGPIVGRQAAEEIQIDGYTIPKGAAIWVTIFCGPHRDPRYWSNPDRFDPDRFLPSETKGRNPNAYMPFSTGPRNCIGQKYAMLQIKTMISTILRRYRILPGEQCTRVEDVRWEFHITMKLLSGNDIRLEPRA</sequence>
<evidence type="ECO:0000256" key="12">
    <source>
        <dbReference type="ARBA" id="ARBA00023136"/>
    </source>
</evidence>
<evidence type="ECO:0000256" key="15">
    <source>
        <dbReference type="SAM" id="Phobius"/>
    </source>
</evidence>
<feature type="transmembrane region" description="Helical" evidence="15">
    <location>
        <begin position="45"/>
        <end position="67"/>
    </location>
</feature>
<dbReference type="PANTHER" id="PTHR24291">
    <property type="entry name" value="CYTOCHROME P450 FAMILY 4"/>
    <property type="match status" value="1"/>
</dbReference>
<dbReference type="InterPro" id="IPR002401">
    <property type="entry name" value="Cyt_P450_E_grp-I"/>
</dbReference>
<keyword evidence="8" id="KW-0492">Microsome</keyword>
<evidence type="ECO:0000313" key="16">
    <source>
        <dbReference type="EMBL" id="CAG6730233.1"/>
    </source>
</evidence>
<evidence type="ECO:0000256" key="8">
    <source>
        <dbReference type="ARBA" id="ARBA00022848"/>
    </source>
</evidence>
<keyword evidence="9 14" id="KW-0560">Oxidoreductase</keyword>
<comment type="cofactor">
    <cofactor evidence="1 13">
        <name>heme</name>
        <dbReference type="ChEBI" id="CHEBI:30413"/>
    </cofactor>
</comment>
<accession>A0A8D8YKD8</accession>
<protein>
    <submittedName>
        <fullName evidence="16">Cytochrome P450 4V2</fullName>
    </submittedName>
</protein>
<keyword evidence="15" id="KW-1133">Transmembrane helix</keyword>
<dbReference type="GO" id="GO:0020037">
    <property type="term" value="F:heme binding"/>
    <property type="evidence" value="ECO:0007669"/>
    <property type="project" value="InterPro"/>
</dbReference>
<evidence type="ECO:0000256" key="14">
    <source>
        <dbReference type="RuleBase" id="RU000461"/>
    </source>
</evidence>
<keyword evidence="5 13" id="KW-0349">Heme</keyword>
<organism evidence="16">
    <name type="scientific">Cacopsylla melanoneura</name>
    <dbReference type="NCBI Taxonomy" id="428564"/>
    <lineage>
        <taxon>Eukaryota</taxon>
        <taxon>Metazoa</taxon>
        <taxon>Ecdysozoa</taxon>
        <taxon>Arthropoda</taxon>
        <taxon>Hexapoda</taxon>
        <taxon>Insecta</taxon>
        <taxon>Pterygota</taxon>
        <taxon>Neoptera</taxon>
        <taxon>Paraneoptera</taxon>
        <taxon>Hemiptera</taxon>
        <taxon>Sternorrhyncha</taxon>
        <taxon>Psylloidea</taxon>
        <taxon>Psyllidae</taxon>
        <taxon>Psyllinae</taxon>
        <taxon>Cacopsylla</taxon>
    </lineage>
</organism>
<evidence type="ECO:0000256" key="4">
    <source>
        <dbReference type="ARBA" id="ARBA00010617"/>
    </source>
</evidence>
<evidence type="ECO:0000256" key="3">
    <source>
        <dbReference type="ARBA" id="ARBA00004406"/>
    </source>
</evidence>
<evidence type="ECO:0000256" key="2">
    <source>
        <dbReference type="ARBA" id="ARBA00004174"/>
    </source>
</evidence>
<keyword evidence="15" id="KW-0812">Transmembrane</keyword>
<evidence type="ECO:0000256" key="13">
    <source>
        <dbReference type="PIRSR" id="PIRSR602401-1"/>
    </source>
</evidence>
<dbReference type="PRINTS" id="PR00385">
    <property type="entry name" value="P450"/>
</dbReference>
<dbReference type="SUPFAM" id="SSF48264">
    <property type="entry name" value="Cytochrome P450"/>
    <property type="match status" value="1"/>
</dbReference>
<evidence type="ECO:0000256" key="10">
    <source>
        <dbReference type="ARBA" id="ARBA00023004"/>
    </source>
</evidence>
<dbReference type="InterPro" id="IPR001128">
    <property type="entry name" value="Cyt_P450"/>
</dbReference>
<dbReference type="AlphaFoldDB" id="A0A8D8YKD8"/>
<dbReference type="GO" id="GO:0016705">
    <property type="term" value="F:oxidoreductase activity, acting on paired donors, with incorporation or reduction of molecular oxygen"/>
    <property type="evidence" value="ECO:0007669"/>
    <property type="project" value="InterPro"/>
</dbReference>
<evidence type="ECO:0000256" key="5">
    <source>
        <dbReference type="ARBA" id="ARBA00022617"/>
    </source>
</evidence>
<dbReference type="PROSITE" id="PS00086">
    <property type="entry name" value="CYTOCHROME_P450"/>
    <property type="match status" value="1"/>
</dbReference>
<name>A0A8D8YKD8_9HEMI</name>
<evidence type="ECO:0000256" key="1">
    <source>
        <dbReference type="ARBA" id="ARBA00001971"/>
    </source>
</evidence>
<evidence type="ECO:0000256" key="9">
    <source>
        <dbReference type="ARBA" id="ARBA00023002"/>
    </source>
</evidence>